<dbReference type="SFLD" id="SFLDG01016">
    <property type="entry name" value="Prenyltransferase_Like_2"/>
    <property type="match status" value="1"/>
</dbReference>
<dbReference type="InterPro" id="IPR006400">
    <property type="entry name" value="Hopene-cyclase"/>
</dbReference>
<accession>A0A3A9WT41</accession>
<feature type="domain" description="Squalene cyclase N-terminal" evidence="8">
    <location>
        <begin position="96"/>
        <end position="363"/>
    </location>
</feature>
<evidence type="ECO:0000313" key="10">
    <source>
        <dbReference type="EMBL" id="RKN27513.1"/>
    </source>
</evidence>
<dbReference type="InterPro" id="IPR018333">
    <property type="entry name" value="Squalene_cyclase"/>
</dbReference>
<gene>
    <name evidence="9" type="primary">shc</name>
    <name evidence="10" type="ORF">D7318_00980</name>
    <name evidence="9" type="ORF">D7319_01915</name>
</gene>
<dbReference type="PANTHER" id="PTHR11764:SF20">
    <property type="entry name" value="LANOSTEROL SYNTHASE"/>
    <property type="match status" value="1"/>
</dbReference>
<evidence type="ECO:0000259" key="8">
    <source>
        <dbReference type="Pfam" id="PF13249"/>
    </source>
</evidence>
<evidence type="ECO:0000256" key="6">
    <source>
        <dbReference type="SAM" id="MobiDB-lite"/>
    </source>
</evidence>
<dbReference type="GO" id="GO:0005811">
    <property type="term" value="C:lipid droplet"/>
    <property type="evidence" value="ECO:0007669"/>
    <property type="project" value="InterPro"/>
</dbReference>
<organism evidence="9 12">
    <name type="scientific">Streptomyces radicis</name>
    <dbReference type="NCBI Taxonomy" id="1750517"/>
    <lineage>
        <taxon>Bacteria</taxon>
        <taxon>Bacillati</taxon>
        <taxon>Actinomycetota</taxon>
        <taxon>Actinomycetes</taxon>
        <taxon>Kitasatosporales</taxon>
        <taxon>Streptomycetaceae</taxon>
        <taxon>Streptomyces</taxon>
    </lineage>
</organism>
<dbReference type="PANTHER" id="PTHR11764">
    <property type="entry name" value="TERPENE CYCLASE/MUTASE FAMILY MEMBER"/>
    <property type="match status" value="1"/>
</dbReference>
<comment type="pathway">
    <text evidence="1">Secondary metabolite biosynthesis; hopanoid biosynthesis.</text>
</comment>
<dbReference type="Proteomes" id="UP000275024">
    <property type="component" value="Unassembled WGS sequence"/>
</dbReference>
<evidence type="ECO:0000256" key="3">
    <source>
        <dbReference type="ARBA" id="ARBA00022723"/>
    </source>
</evidence>
<name>A0A3A9WT41_9ACTN</name>
<dbReference type="GO" id="GO:0051007">
    <property type="term" value="F:squalene-hopene cyclase activity"/>
    <property type="evidence" value="ECO:0007669"/>
    <property type="project" value="UniProtKB-EC"/>
</dbReference>
<evidence type="ECO:0000313" key="11">
    <source>
        <dbReference type="Proteomes" id="UP000268652"/>
    </source>
</evidence>
<keyword evidence="4" id="KW-0677">Repeat</keyword>
<dbReference type="OrthoDB" id="9758578at2"/>
<dbReference type="InterPro" id="IPR032697">
    <property type="entry name" value="SQ_cyclase_N"/>
</dbReference>
<evidence type="ECO:0000313" key="12">
    <source>
        <dbReference type="Proteomes" id="UP000275024"/>
    </source>
</evidence>
<dbReference type="NCBIfam" id="TIGR01507">
    <property type="entry name" value="hopene_cyclase"/>
    <property type="match status" value="1"/>
</dbReference>
<dbReference type="InterPro" id="IPR032696">
    <property type="entry name" value="SQ_cyclase_C"/>
</dbReference>
<comment type="caution">
    <text evidence="9">The sequence shown here is derived from an EMBL/GenBank/DDBJ whole genome shotgun (WGS) entry which is preliminary data.</text>
</comment>
<dbReference type="GO" id="GO:0046872">
    <property type="term" value="F:metal ion binding"/>
    <property type="evidence" value="ECO:0007669"/>
    <property type="project" value="UniProtKB-KW"/>
</dbReference>
<feature type="domain" description="Squalene cyclase C-terminal" evidence="7">
    <location>
        <begin position="383"/>
        <end position="704"/>
    </location>
</feature>
<evidence type="ECO:0000256" key="2">
    <source>
        <dbReference type="ARBA" id="ARBA00009755"/>
    </source>
</evidence>
<evidence type="ECO:0000256" key="4">
    <source>
        <dbReference type="ARBA" id="ARBA00022737"/>
    </source>
</evidence>
<dbReference type="GO" id="GO:0016104">
    <property type="term" value="P:triterpenoid biosynthetic process"/>
    <property type="evidence" value="ECO:0007669"/>
    <property type="project" value="InterPro"/>
</dbReference>
<evidence type="ECO:0000313" key="9">
    <source>
        <dbReference type="EMBL" id="RKN12724.1"/>
    </source>
</evidence>
<evidence type="ECO:0000256" key="1">
    <source>
        <dbReference type="ARBA" id="ARBA00004999"/>
    </source>
</evidence>
<dbReference type="EMBL" id="RBDY01000001">
    <property type="protein sequence ID" value="RKN27513.1"/>
    <property type="molecule type" value="Genomic_DNA"/>
</dbReference>
<dbReference type="UniPathway" id="UPA00337"/>
<dbReference type="Proteomes" id="UP000268652">
    <property type="component" value="Unassembled WGS sequence"/>
</dbReference>
<sequence length="734" mass="79219">MGHRGARRTPPRRVPHGRRDPSRWGRATTGDRRPTSVLPEGSARGTRSAQAPRTARTAPVCPPIGPRAWGAGRPMNDIHATELRATDIHTHKVLARGIDNLLARQHDDGHWYEGPHTNVSAESADIITRHCLGVADTTVLERTARRVRRGQRDDGSWPMFPGGPGHLSVTAEAYVALRLSGDRTDEPHLRAAAEFCRRHGGLDAARTETHFWLALLGIRGWDRVPPVLPEQILLPAGVPVAVRSLGVWSRHLLTPLSVIAARRPVRPAGFDLPELRDPASPAEAARPGAAERVMGAYHRHPLRPLRNRALARAELWLLRHQQANGSWFHVFLFSALGTLALKALGHTAESNAYRAALTALDGFGETVETPDGVERRIVPCPGAVWDTAYSLLALADAGVEPTHPAVGRARAWLVATQSASGGDWQRDRPEVPPGGWPFSPGLNAFPDVDDTAVAVTALTRLRAAHEEPPPAEAEAVEAEAVERGRGWLVGLQSRGGGWAAYESGDLSRLTELSQRLPYNDHGPMLDVPVADVTGHVLEALGPGASAAAGARWLLAQQEPDGSWFGRWGVNHVYGTGSAVPGLVAAGVDPGDPRVRRAVDWLLEHQNADGGWGEDCRSYEDRAHRGRGPSTPSQTAWALLALHAAGVGADDERVRAAFAWLGESQRPDGSWHEEVFTATGQPGEIYFSYPAIVQAMPVIALGRYLAPREPAEPAEPTGRPETRVAAERGNDRGAE</sequence>
<dbReference type="InterPro" id="IPR008930">
    <property type="entry name" value="Terpenoid_cyclase/PrenylTrfase"/>
</dbReference>
<reference evidence="11 12" key="1">
    <citation type="submission" date="2018-09" db="EMBL/GenBank/DDBJ databases">
        <title>Streptomyces sp. nov. DS1-2, an endophytic actinomycete isolated from roots of Dendrobium scabrilingue.</title>
        <authorList>
            <person name="Kuncharoen N."/>
            <person name="Kudo T."/>
            <person name="Ohkuma M."/>
            <person name="Yuki M."/>
            <person name="Tanasupawat S."/>
        </authorList>
    </citation>
    <scope>NUCLEOTIDE SEQUENCE [LARGE SCALE GENOMIC DNA]</scope>
    <source>
        <strain evidence="9 12">AZ1-7</strain>
        <strain evidence="10 11">DS1-2</strain>
    </source>
</reference>
<proteinExistence type="inferred from homology"/>
<dbReference type="Gene3D" id="1.50.10.20">
    <property type="match status" value="2"/>
</dbReference>
<dbReference type="EC" id="5.4.99.17" evidence="9"/>
<dbReference type="NCBIfam" id="TIGR01787">
    <property type="entry name" value="squalene_cyclas"/>
    <property type="match status" value="1"/>
</dbReference>
<feature type="compositionally biased region" description="Basic and acidic residues" evidence="6">
    <location>
        <begin position="717"/>
        <end position="734"/>
    </location>
</feature>
<evidence type="ECO:0000259" key="7">
    <source>
        <dbReference type="Pfam" id="PF13243"/>
    </source>
</evidence>
<feature type="compositionally biased region" description="Basic and acidic residues" evidence="6">
    <location>
        <begin position="17"/>
        <end position="34"/>
    </location>
</feature>
<dbReference type="EMBL" id="RBDX01000001">
    <property type="protein sequence ID" value="RKN12724.1"/>
    <property type="molecule type" value="Genomic_DNA"/>
</dbReference>
<feature type="region of interest" description="Disordered" evidence="6">
    <location>
        <begin position="1"/>
        <end position="68"/>
    </location>
</feature>
<dbReference type="AlphaFoldDB" id="A0A3A9WT41"/>
<dbReference type="SUPFAM" id="SSF48239">
    <property type="entry name" value="Terpenoid cyclases/Protein prenyltransferases"/>
    <property type="match status" value="2"/>
</dbReference>
<comment type="similarity">
    <text evidence="2">Belongs to the terpene cyclase/mutase family.</text>
</comment>
<keyword evidence="3" id="KW-0479">Metal-binding</keyword>
<feature type="compositionally biased region" description="Basic residues" evidence="6">
    <location>
        <begin position="1"/>
        <end position="16"/>
    </location>
</feature>
<keyword evidence="5 9" id="KW-0413">Isomerase</keyword>
<dbReference type="Pfam" id="PF13249">
    <property type="entry name" value="SQHop_cyclase_N"/>
    <property type="match status" value="1"/>
</dbReference>
<feature type="region of interest" description="Disordered" evidence="6">
    <location>
        <begin position="707"/>
        <end position="734"/>
    </location>
</feature>
<keyword evidence="11" id="KW-1185">Reference proteome</keyword>
<protein>
    <submittedName>
        <fullName evidence="9">Squalene--hopene cyclase</fullName>
        <ecNumber evidence="9">5.4.99.17</ecNumber>
    </submittedName>
</protein>
<evidence type="ECO:0000256" key="5">
    <source>
        <dbReference type="ARBA" id="ARBA00023235"/>
    </source>
</evidence>
<dbReference type="Pfam" id="PF13243">
    <property type="entry name" value="SQHop_cyclase_C"/>
    <property type="match status" value="1"/>
</dbReference>